<dbReference type="SMART" id="SM00028">
    <property type="entry name" value="TPR"/>
    <property type="match status" value="5"/>
</dbReference>
<sequence>MQLQTFWQKNIMVVLALWCLLALGIRPGWAGFGIGCLIWLACLIFTASPVFWNLLAGLNPDPVKAERFLKQAIASGARIPQPYIALAVIYTKQSRWAEALPLVEQAMLYSAKKILPQLRIRLASLHRELGQMEAALAILEELAGQGYRDVSLHINLARTYQLTGRFDEALAAADKARSLDLSNPQPVLIAGRVHFDSGDYSAAKADYEWAIDHLSWPVESFYWLGRAQLELLEYREAVENLTKAVERITEEPDLSDVPVAEAQKWLEKAVILAKSAEPAPESDVAESQAQ</sequence>
<dbReference type="EMBL" id="SLUN01000017">
    <property type="protein sequence ID" value="TCL65272.1"/>
    <property type="molecule type" value="Genomic_DNA"/>
</dbReference>
<feature type="transmembrane region" description="Helical" evidence="2">
    <location>
        <begin position="32"/>
        <end position="52"/>
    </location>
</feature>
<evidence type="ECO:0000256" key="1">
    <source>
        <dbReference type="SAM" id="Coils"/>
    </source>
</evidence>
<dbReference type="SUPFAM" id="SSF48452">
    <property type="entry name" value="TPR-like"/>
    <property type="match status" value="2"/>
</dbReference>
<keyword evidence="1" id="KW-0175">Coiled coil</keyword>
<dbReference type="PANTHER" id="PTHR12558">
    <property type="entry name" value="CELL DIVISION CYCLE 16,23,27"/>
    <property type="match status" value="1"/>
</dbReference>
<gene>
    <name evidence="3" type="ORF">EDC14_101720</name>
</gene>
<keyword evidence="2" id="KW-0472">Membrane</keyword>
<dbReference type="InterPro" id="IPR019734">
    <property type="entry name" value="TPR_rpt"/>
</dbReference>
<evidence type="ECO:0000256" key="2">
    <source>
        <dbReference type="SAM" id="Phobius"/>
    </source>
</evidence>
<evidence type="ECO:0000313" key="3">
    <source>
        <dbReference type="EMBL" id="TCL65272.1"/>
    </source>
</evidence>
<proteinExistence type="predicted"/>
<accession>A0A4R1RI13</accession>
<keyword evidence="4" id="KW-1185">Reference proteome</keyword>
<dbReference type="AlphaFoldDB" id="A0A4R1RI13"/>
<protein>
    <submittedName>
        <fullName evidence="3">Tetratricopeptide repeat protein</fullName>
    </submittedName>
</protein>
<dbReference type="Pfam" id="PF13176">
    <property type="entry name" value="TPR_7"/>
    <property type="match status" value="1"/>
</dbReference>
<keyword evidence="2" id="KW-0812">Transmembrane</keyword>
<dbReference type="PANTHER" id="PTHR12558:SF13">
    <property type="entry name" value="CELL DIVISION CYCLE PROTEIN 27 HOMOLOG"/>
    <property type="match status" value="1"/>
</dbReference>
<dbReference type="InterPro" id="IPR011990">
    <property type="entry name" value="TPR-like_helical_dom_sf"/>
</dbReference>
<dbReference type="RefSeq" id="WP_165908021.1">
    <property type="nucleotide sequence ID" value="NZ_SLUN01000017.1"/>
</dbReference>
<dbReference type="Gene3D" id="1.25.40.10">
    <property type="entry name" value="Tetratricopeptide repeat domain"/>
    <property type="match status" value="1"/>
</dbReference>
<comment type="caution">
    <text evidence="3">The sequence shown here is derived from an EMBL/GenBank/DDBJ whole genome shotgun (WGS) entry which is preliminary data.</text>
</comment>
<dbReference type="Pfam" id="PF13432">
    <property type="entry name" value="TPR_16"/>
    <property type="match status" value="2"/>
</dbReference>
<keyword evidence="2" id="KW-1133">Transmembrane helix</keyword>
<dbReference type="Proteomes" id="UP000295008">
    <property type="component" value="Unassembled WGS sequence"/>
</dbReference>
<feature type="transmembrane region" description="Helical" evidence="2">
    <location>
        <begin position="6"/>
        <end position="25"/>
    </location>
</feature>
<feature type="coiled-coil region" evidence="1">
    <location>
        <begin position="224"/>
        <end position="251"/>
    </location>
</feature>
<name>A0A4R1RI13_HYDET</name>
<evidence type="ECO:0000313" key="4">
    <source>
        <dbReference type="Proteomes" id="UP000295008"/>
    </source>
</evidence>
<organism evidence="3 4">
    <name type="scientific">Hydrogenispora ethanolica</name>
    <dbReference type="NCBI Taxonomy" id="1082276"/>
    <lineage>
        <taxon>Bacteria</taxon>
        <taxon>Bacillati</taxon>
        <taxon>Bacillota</taxon>
        <taxon>Hydrogenispora</taxon>
    </lineage>
</organism>
<reference evidence="3 4" key="1">
    <citation type="submission" date="2019-03" db="EMBL/GenBank/DDBJ databases">
        <title>Genomic Encyclopedia of Type Strains, Phase IV (KMG-IV): sequencing the most valuable type-strain genomes for metagenomic binning, comparative biology and taxonomic classification.</title>
        <authorList>
            <person name="Goeker M."/>
        </authorList>
    </citation>
    <scope>NUCLEOTIDE SEQUENCE [LARGE SCALE GENOMIC DNA]</scope>
    <source>
        <strain evidence="3 4">LX-B</strain>
    </source>
</reference>